<feature type="domain" description="AB hydrolase-1" evidence="1">
    <location>
        <begin position="4"/>
        <end position="187"/>
    </location>
</feature>
<name>A0AAW0DH95_9AGAR</name>
<feature type="non-terminal residue" evidence="2">
    <location>
        <position position="1"/>
    </location>
</feature>
<dbReference type="AlphaFoldDB" id="A0AAW0DH95"/>
<evidence type="ECO:0000313" key="2">
    <source>
        <dbReference type="EMBL" id="KAK7050741.1"/>
    </source>
</evidence>
<dbReference type="Pfam" id="PF00561">
    <property type="entry name" value="Abhydrolase_1"/>
    <property type="match status" value="1"/>
</dbReference>
<dbReference type="GO" id="GO:0046503">
    <property type="term" value="P:glycerolipid catabolic process"/>
    <property type="evidence" value="ECO:0007669"/>
    <property type="project" value="TreeGrafter"/>
</dbReference>
<organism evidence="2 3">
    <name type="scientific">Favolaschia claudopus</name>
    <dbReference type="NCBI Taxonomy" id="2862362"/>
    <lineage>
        <taxon>Eukaryota</taxon>
        <taxon>Fungi</taxon>
        <taxon>Dikarya</taxon>
        <taxon>Basidiomycota</taxon>
        <taxon>Agaricomycotina</taxon>
        <taxon>Agaricomycetes</taxon>
        <taxon>Agaricomycetidae</taxon>
        <taxon>Agaricales</taxon>
        <taxon>Marasmiineae</taxon>
        <taxon>Mycenaceae</taxon>
        <taxon>Favolaschia</taxon>
    </lineage>
</organism>
<dbReference type="PANTHER" id="PTHR43433:SF5">
    <property type="entry name" value="AB HYDROLASE-1 DOMAIN-CONTAINING PROTEIN"/>
    <property type="match status" value="1"/>
</dbReference>
<proteinExistence type="predicted"/>
<dbReference type="GO" id="GO:0004806">
    <property type="term" value="F:triacylglycerol lipase activity"/>
    <property type="evidence" value="ECO:0007669"/>
    <property type="project" value="TreeGrafter"/>
</dbReference>
<dbReference type="InterPro" id="IPR029058">
    <property type="entry name" value="AB_hydrolase_fold"/>
</dbReference>
<comment type="caution">
    <text evidence="2">The sequence shown here is derived from an EMBL/GenBank/DDBJ whole genome shotgun (WGS) entry which is preliminary data.</text>
</comment>
<evidence type="ECO:0000259" key="1">
    <source>
        <dbReference type="Pfam" id="PF00561"/>
    </source>
</evidence>
<keyword evidence="3" id="KW-1185">Reference proteome</keyword>
<dbReference type="Proteomes" id="UP001362999">
    <property type="component" value="Unassembled WGS sequence"/>
</dbReference>
<dbReference type="EMBL" id="JAWWNJ010000008">
    <property type="protein sequence ID" value="KAK7050741.1"/>
    <property type="molecule type" value="Genomic_DNA"/>
</dbReference>
<protein>
    <submittedName>
        <fullName evidence="2">Alpha/Beta hydrolase protein</fullName>
    </submittedName>
</protein>
<keyword evidence="2" id="KW-0378">Hydrolase</keyword>
<reference evidence="2 3" key="1">
    <citation type="journal article" date="2024" name="J Genomics">
        <title>Draft genome sequencing and assembly of Favolaschia claudopus CIRM-BRFM 2984 isolated from oak limbs.</title>
        <authorList>
            <person name="Navarro D."/>
            <person name="Drula E."/>
            <person name="Chaduli D."/>
            <person name="Cazenave R."/>
            <person name="Ahrendt S."/>
            <person name="Wang J."/>
            <person name="Lipzen A."/>
            <person name="Daum C."/>
            <person name="Barry K."/>
            <person name="Grigoriev I.V."/>
            <person name="Favel A."/>
            <person name="Rosso M.N."/>
            <person name="Martin F."/>
        </authorList>
    </citation>
    <scope>NUCLEOTIDE SEQUENCE [LARGE SCALE GENOMIC DNA]</scope>
    <source>
        <strain evidence="2 3">CIRM-BRFM 2984</strain>
    </source>
</reference>
<evidence type="ECO:0000313" key="3">
    <source>
        <dbReference type="Proteomes" id="UP001362999"/>
    </source>
</evidence>
<dbReference type="InterPro" id="IPR050471">
    <property type="entry name" value="AB_hydrolase"/>
</dbReference>
<sequence length="240" mass="26136">QKSLKISSCHVVGISVGTSIALQMAVLAPEKVLSLFLLSPSAPTEPVESLEGRQEIYDCWESAFQNGSSVDECATADAMLGVVQLAYNNQETIFNKALSSIASDAALQNWSSKSLSTMHTVTIKFFQTEDQYIVSDLARVRCPTLLVNCTEDIIYPRATAEDLFELLRQAKVDVELSTIEGAPHFGNATHIEEANSLLYSFVLGNTPAKDLAPAPARVKSPFLDELVAHGFYENDDSDTD</sequence>
<dbReference type="SUPFAM" id="SSF53474">
    <property type="entry name" value="alpha/beta-Hydrolases"/>
    <property type="match status" value="1"/>
</dbReference>
<dbReference type="Gene3D" id="3.40.50.1820">
    <property type="entry name" value="alpha/beta hydrolase"/>
    <property type="match status" value="1"/>
</dbReference>
<dbReference type="PANTHER" id="PTHR43433">
    <property type="entry name" value="HYDROLASE, ALPHA/BETA FOLD FAMILY PROTEIN"/>
    <property type="match status" value="1"/>
</dbReference>
<accession>A0AAW0DH95</accession>
<gene>
    <name evidence="2" type="ORF">R3P38DRAFT_2503579</name>
</gene>
<dbReference type="InterPro" id="IPR000073">
    <property type="entry name" value="AB_hydrolase_1"/>
</dbReference>